<comment type="caution">
    <text evidence="7">The sequence shown here is derived from an EMBL/GenBank/DDBJ whole genome shotgun (WGS) entry which is preliminary data.</text>
</comment>
<keyword evidence="2" id="KW-0813">Transport</keyword>
<feature type="transmembrane region" description="Helical" evidence="6">
    <location>
        <begin position="12"/>
        <end position="35"/>
    </location>
</feature>
<dbReference type="PANTHER" id="PTHR11101:SF80">
    <property type="entry name" value="PHOSPHATE TRANSPORTER"/>
    <property type="match status" value="1"/>
</dbReference>
<feature type="transmembrane region" description="Helical" evidence="6">
    <location>
        <begin position="151"/>
        <end position="173"/>
    </location>
</feature>
<feature type="transmembrane region" description="Helical" evidence="6">
    <location>
        <begin position="325"/>
        <end position="347"/>
    </location>
</feature>
<keyword evidence="4 6" id="KW-1133">Transmembrane helix</keyword>
<feature type="transmembrane region" description="Helical" evidence="6">
    <location>
        <begin position="236"/>
        <end position="255"/>
    </location>
</feature>
<protein>
    <submittedName>
        <fullName evidence="7">Inorganic phosphate transporter</fullName>
    </submittedName>
</protein>
<dbReference type="PANTHER" id="PTHR11101">
    <property type="entry name" value="PHOSPHATE TRANSPORTER"/>
    <property type="match status" value="1"/>
</dbReference>
<dbReference type="Pfam" id="PF01384">
    <property type="entry name" value="PHO4"/>
    <property type="match status" value="1"/>
</dbReference>
<feature type="transmembrane region" description="Helical" evidence="6">
    <location>
        <begin position="55"/>
        <end position="75"/>
    </location>
</feature>
<organism evidence="7 8">
    <name type="scientific">Diplocloster modestus</name>
    <dbReference type="NCBI Taxonomy" id="2850322"/>
    <lineage>
        <taxon>Bacteria</taxon>
        <taxon>Bacillati</taxon>
        <taxon>Bacillota</taxon>
        <taxon>Clostridia</taxon>
        <taxon>Lachnospirales</taxon>
        <taxon>Lachnospiraceae</taxon>
        <taxon>Diplocloster</taxon>
    </lineage>
</organism>
<dbReference type="EMBL" id="JAHQCX010000001">
    <property type="protein sequence ID" value="MBU9724523.1"/>
    <property type="molecule type" value="Genomic_DNA"/>
</dbReference>
<evidence type="ECO:0000313" key="8">
    <source>
        <dbReference type="Proteomes" id="UP001314681"/>
    </source>
</evidence>
<proteinExistence type="predicted"/>
<sequence>MTVSFPDFLDHLAGNPVLCITVALTLGVVLVNGWIDAPNAIATGVSTRAIKPYPAIIMAVICNFLGVFVMTFINANVAETIYHMVDFGSNYHDSLIALCAAMIAIVIWAMTAWFFGIPTSESHALIAGLSGAAIAMQNSFSGINAEEWVKVIYGLFLSAILGFLTGWAVVRIVEYIFRMMDRQKTSGFFKNAQVAGAAAMSFMHGAQDGQKFMGVFMLGMFMAEGVDLQGGFRIPVWLMILCSLIMGLGTCFGGYKIIKAVGMNVVKLQQYQGFAADLAGALSLLFCSLCGLPVSSTQTKTTAIMGVGASKRLTNVNWGAAKEMVFTWILTFPGCGLIAYLITKLFLHIF</sequence>
<evidence type="ECO:0000256" key="3">
    <source>
        <dbReference type="ARBA" id="ARBA00022692"/>
    </source>
</evidence>
<evidence type="ECO:0000256" key="4">
    <source>
        <dbReference type="ARBA" id="ARBA00022989"/>
    </source>
</evidence>
<keyword evidence="8" id="KW-1185">Reference proteome</keyword>
<dbReference type="InterPro" id="IPR001204">
    <property type="entry name" value="Phos_transporter"/>
</dbReference>
<reference evidence="7 8" key="1">
    <citation type="submission" date="2021-06" db="EMBL/GenBank/DDBJ databases">
        <title>Description of novel taxa of the family Lachnospiraceae.</title>
        <authorList>
            <person name="Chaplin A.V."/>
            <person name="Sokolova S.R."/>
            <person name="Pikina A.P."/>
            <person name="Korzhanova M."/>
            <person name="Belova V."/>
            <person name="Korostin D."/>
            <person name="Efimov B.A."/>
        </authorList>
    </citation>
    <scope>NUCLEOTIDE SEQUENCE [LARGE SCALE GENOMIC DNA]</scope>
    <source>
        <strain evidence="7 8">ASD4241</strain>
    </source>
</reference>
<gene>
    <name evidence="7" type="ORF">KTH90_00700</name>
</gene>
<evidence type="ECO:0000256" key="2">
    <source>
        <dbReference type="ARBA" id="ARBA00022448"/>
    </source>
</evidence>
<evidence type="ECO:0000313" key="7">
    <source>
        <dbReference type="EMBL" id="MBU9724523.1"/>
    </source>
</evidence>
<evidence type="ECO:0000256" key="6">
    <source>
        <dbReference type="SAM" id="Phobius"/>
    </source>
</evidence>
<dbReference type="Proteomes" id="UP001314681">
    <property type="component" value="Unassembled WGS sequence"/>
</dbReference>
<feature type="transmembrane region" description="Helical" evidence="6">
    <location>
        <begin position="275"/>
        <end position="295"/>
    </location>
</feature>
<keyword evidence="5 6" id="KW-0472">Membrane</keyword>
<feature type="transmembrane region" description="Helical" evidence="6">
    <location>
        <begin position="95"/>
        <end position="117"/>
    </location>
</feature>
<accession>A0ABS6K0Z4</accession>
<keyword evidence="3 6" id="KW-0812">Transmembrane</keyword>
<name>A0ABS6K0Z4_9FIRM</name>
<comment type="subcellular location">
    <subcellularLocation>
        <location evidence="1">Membrane</location>
        <topology evidence="1">Multi-pass membrane protein</topology>
    </subcellularLocation>
</comment>
<evidence type="ECO:0000256" key="5">
    <source>
        <dbReference type="ARBA" id="ARBA00023136"/>
    </source>
</evidence>
<evidence type="ECO:0000256" key="1">
    <source>
        <dbReference type="ARBA" id="ARBA00004141"/>
    </source>
</evidence>
<dbReference type="RefSeq" id="WP_158351510.1">
    <property type="nucleotide sequence ID" value="NZ_JAHQCX010000001.1"/>
</dbReference>